<feature type="region of interest" description="Disordered" evidence="1">
    <location>
        <begin position="266"/>
        <end position="286"/>
    </location>
</feature>
<organism evidence="3 4">
    <name type="scientific">Medicago truncatula</name>
    <name type="common">Barrel medic</name>
    <name type="synonym">Medicago tribuloides</name>
    <dbReference type="NCBI Taxonomy" id="3880"/>
    <lineage>
        <taxon>Eukaryota</taxon>
        <taxon>Viridiplantae</taxon>
        <taxon>Streptophyta</taxon>
        <taxon>Embryophyta</taxon>
        <taxon>Tracheophyta</taxon>
        <taxon>Spermatophyta</taxon>
        <taxon>Magnoliopsida</taxon>
        <taxon>eudicotyledons</taxon>
        <taxon>Gunneridae</taxon>
        <taxon>Pentapetalae</taxon>
        <taxon>rosids</taxon>
        <taxon>fabids</taxon>
        <taxon>Fabales</taxon>
        <taxon>Fabaceae</taxon>
        <taxon>Papilionoideae</taxon>
        <taxon>50 kb inversion clade</taxon>
        <taxon>NPAAA clade</taxon>
        <taxon>Hologalegina</taxon>
        <taxon>IRL clade</taxon>
        <taxon>Trifolieae</taxon>
        <taxon>Medicago</taxon>
    </lineage>
</organism>
<accession>A0A396JWF1</accession>
<dbReference type="PANTHER" id="PTHR31286">
    <property type="entry name" value="GLYCINE-RICH CELL WALL STRUCTURAL PROTEIN 1.8-LIKE"/>
    <property type="match status" value="1"/>
</dbReference>
<dbReference type="Proteomes" id="UP000265566">
    <property type="component" value="Chromosome 1"/>
</dbReference>
<reference evidence="4" key="1">
    <citation type="journal article" date="2018" name="Nat. Plants">
        <title>Whole-genome landscape of Medicago truncatula symbiotic genes.</title>
        <authorList>
            <person name="Pecrix Y."/>
            <person name="Staton S.E."/>
            <person name="Sallet E."/>
            <person name="Lelandais-Briere C."/>
            <person name="Moreau S."/>
            <person name="Carrere S."/>
            <person name="Blein T."/>
            <person name="Jardinaud M.F."/>
            <person name="Latrasse D."/>
            <person name="Zouine M."/>
            <person name="Zahm M."/>
            <person name="Kreplak J."/>
            <person name="Mayjonade B."/>
            <person name="Satge C."/>
            <person name="Perez M."/>
            <person name="Cauet S."/>
            <person name="Marande W."/>
            <person name="Chantry-Darmon C."/>
            <person name="Lopez-Roques C."/>
            <person name="Bouchez O."/>
            <person name="Berard A."/>
            <person name="Debelle F."/>
            <person name="Munos S."/>
            <person name="Bendahmane A."/>
            <person name="Berges H."/>
            <person name="Niebel A."/>
            <person name="Buitink J."/>
            <person name="Frugier F."/>
            <person name="Benhamed M."/>
            <person name="Crespi M."/>
            <person name="Gouzy J."/>
            <person name="Gamas P."/>
        </authorList>
    </citation>
    <scope>NUCLEOTIDE SEQUENCE [LARGE SCALE GENOMIC DNA]</scope>
    <source>
        <strain evidence="4">cv. Jemalong A17</strain>
    </source>
</reference>
<dbReference type="Gramene" id="rna2725">
    <property type="protein sequence ID" value="RHN79037.1"/>
    <property type="gene ID" value="gene2725"/>
</dbReference>
<feature type="domain" description="Zinc knuckle CX2CX4HX4C" evidence="2">
    <location>
        <begin position="16"/>
        <end position="47"/>
    </location>
</feature>
<proteinExistence type="predicted"/>
<dbReference type="AlphaFoldDB" id="A0A396JWF1"/>
<evidence type="ECO:0000313" key="4">
    <source>
        <dbReference type="Proteomes" id="UP000265566"/>
    </source>
</evidence>
<evidence type="ECO:0000313" key="3">
    <source>
        <dbReference type="EMBL" id="RHN79037.1"/>
    </source>
</evidence>
<name>A0A396JWF1_MEDTR</name>
<dbReference type="InterPro" id="IPR040256">
    <property type="entry name" value="At4g02000-like"/>
</dbReference>
<dbReference type="InterPro" id="IPR025836">
    <property type="entry name" value="Zn_knuckle_CX2CX4HX4C"/>
</dbReference>
<feature type="region of interest" description="Disordered" evidence="1">
    <location>
        <begin position="63"/>
        <end position="104"/>
    </location>
</feature>
<dbReference type="PANTHER" id="PTHR31286:SF60">
    <property type="entry name" value="PROTEIN, PUTATIVE-RELATED"/>
    <property type="match status" value="1"/>
</dbReference>
<comment type="caution">
    <text evidence="3">The sequence shown here is derived from an EMBL/GenBank/DDBJ whole genome shotgun (WGS) entry which is preliminary data.</text>
</comment>
<gene>
    <name evidence="3" type="ORF">MtrunA17_Chr1g0172511</name>
</gene>
<sequence length="286" mass="31921">MDLSKHIFNEVMIERTGFSFAIEITYERLPAFCTHCGNIGHHISSCRWLHPVKEIPVIDKKKKSIVSHKQQPPEWQPKENLDGIGSSKAFEDPVGNNNNNDAEDIPVPQEVAKNLPVQADNTESAAAQHSTNVATDQHDIEAIPVVDDDIRKETLPSTSIHVLEKISDFAETQEGDTSAASQPRFTDVMEFEVQTQTNSAEVETIAADVNIPACVAPVQHHEIPIAKNVQNDLDLWARIREYDKRMAEEGFMQVLSKKQQKEAKKQVLGKALYNTRAKGTRPPPSS</sequence>
<dbReference type="Pfam" id="PF14392">
    <property type="entry name" value="zf-CCHC_4"/>
    <property type="match status" value="1"/>
</dbReference>
<evidence type="ECO:0000256" key="1">
    <source>
        <dbReference type="SAM" id="MobiDB-lite"/>
    </source>
</evidence>
<dbReference type="EMBL" id="PSQE01000001">
    <property type="protein sequence ID" value="RHN79037.1"/>
    <property type="molecule type" value="Genomic_DNA"/>
</dbReference>
<protein>
    <submittedName>
        <fullName evidence="3">Putative transcription factor interactor and regulator CCHC(Zn) family</fullName>
    </submittedName>
</protein>
<evidence type="ECO:0000259" key="2">
    <source>
        <dbReference type="Pfam" id="PF14392"/>
    </source>
</evidence>